<evidence type="ECO:0000256" key="2">
    <source>
        <dbReference type="ARBA" id="ARBA00023125"/>
    </source>
</evidence>
<dbReference type="InterPro" id="IPR014710">
    <property type="entry name" value="RmlC-like_jellyroll"/>
</dbReference>
<dbReference type="InterPro" id="IPR037923">
    <property type="entry name" value="HTH-like"/>
</dbReference>
<dbReference type="Pfam" id="PF12833">
    <property type="entry name" value="HTH_18"/>
    <property type="match status" value="1"/>
</dbReference>
<dbReference type="PROSITE" id="PS00041">
    <property type="entry name" value="HTH_ARAC_FAMILY_1"/>
    <property type="match status" value="1"/>
</dbReference>
<dbReference type="EMBL" id="JAFREM010000002">
    <property type="protein sequence ID" value="MBO1304686.1"/>
    <property type="molecule type" value="Genomic_DNA"/>
</dbReference>
<dbReference type="Gene3D" id="2.60.120.10">
    <property type="entry name" value="Jelly Rolls"/>
    <property type="match status" value="1"/>
</dbReference>
<dbReference type="SUPFAM" id="SSF51215">
    <property type="entry name" value="Regulatory protein AraC"/>
    <property type="match status" value="1"/>
</dbReference>
<dbReference type="SUPFAM" id="SSF46689">
    <property type="entry name" value="Homeodomain-like"/>
    <property type="match status" value="2"/>
</dbReference>
<evidence type="ECO:0000259" key="4">
    <source>
        <dbReference type="PROSITE" id="PS01124"/>
    </source>
</evidence>
<protein>
    <submittedName>
        <fullName evidence="5">Helix-turn-helix transcriptional regulator</fullName>
    </submittedName>
</protein>
<evidence type="ECO:0000313" key="6">
    <source>
        <dbReference type="Proteomes" id="UP000664601"/>
    </source>
</evidence>
<evidence type="ECO:0000256" key="3">
    <source>
        <dbReference type="ARBA" id="ARBA00023163"/>
    </source>
</evidence>
<organism evidence="5 6">
    <name type="scientific">Candidatus Enterococcus moelleringii</name>
    <dbReference type="NCBI Taxonomy" id="2815325"/>
    <lineage>
        <taxon>Bacteria</taxon>
        <taxon>Bacillati</taxon>
        <taxon>Bacillota</taxon>
        <taxon>Bacilli</taxon>
        <taxon>Lactobacillales</taxon>
        <taxon>Enterococcaceae</taxon>
        <taxon>Enterococcus</taxon>
    </lineage>
</organism>
<evidence type="ECO:0000256" key="1">
    <source>
        <dbReference type="ARBA" id="ARBA00023015"/>
    </source>
</evidence>
<dbReference type="Gene3D" id="1.10.10.60">
    <property type="entry name" value="Homeodomain-like"/>
    <property type="match status" value="2"/>
</dbReference>
<keyword evidence="1" id="KW-0805">Transcription regulation</keyword>
<dbReference type="InterPro" id="IPR009057">
    <property type="entry name" value="Homeodomain-like_sf"/>
</dbReference>
<dbReference type="Proteomes" id="UP000664601">
    <property type="component" value="Unassembled WGS sequence"/>
</dbReference>
<name>A0ABS3L4Y5_9ENTE</name>
<dbReference type="Pfam" id="PF02311">
    <property type="entry name" value="AraC_binding"/>
    <property type="match status" value="1"/>
</dbReference>
<keyword evidence="3" id="KW-0804">Transcription</keyword>
<dbReference type="PANTHER" id="PTHR43280">
    <property type="entry name" value="ARAC-FAMILY TRANSCRIPTIONAL REGULATOR"/>
    <property type="match status" value="1"/>
</dbReference>
<gene>
    <name evidence="5" type="ORF">JZO70_00825</name>
</gene>
<dbReference type="InterPro" id="IPR003313">
    <property type="entry name" value="AraC-bd"/>
</dbReference>
<reference evidence="5 6" key="1">
    <citation type="submission" date="2021-03" db="EMBL/GenBank/DDBJ databases">
        <title>Enterococcal diversity collection.</title>
        <authorList>
            <person name="Gilmore M.S."/>
            <person name="Schwartzman J."/>
            <person name="Van Tyne D."/>
            <person name="Martin M."/>
            <person name="Earl A.M."/>
            <person name="Manson A.L."/>
            <person name="Straub T."/>
            <person name="Salamzade R."/>
            <person name="Saavedra J."/>
            <person name="Lebreton F."/>
            <person name="Prichula J."/>
            <person name="Schaufler K."/>
            <person name="Gaca A."/>
            <person name="Sgardioli B."/>
            <person name="Wagenaar J."/>
            <person name="Strong T."/>
        </authorList>
    </citation>
    <scope>NUCLEOTIDE SEQUENCE [LARGE SCALE GENOMIC DNA]</scope>
    <source>
        <strain evidence="5 6">669A</strain>
    </source>
</reference>
<proteinExistence type="predicted"/>
<dbReference type="RefSeq" id="WP_207671628.1">
    <property type="nucleotide sequence ID" value="NZ_JAFREM010000002.1"/>
</dbReference>
<evidence type="ECO:0000313" key="5">
    <source>
        <dbReference type="EMBL" id="MBO1304686.1"/>
    </source>
</evidence>
<keyword evidence="6" id="KW-1185">Reference proteome</keyword>
<feature type="domain" description="HTH araC/xylS-type" evidence="4">
    <location>
        <begin position="174"/>
        <end position="272"/>
    </location>
</feature>
<dbReference type="PANTHER" id="PTHR43280:SF28">
    <property type="entry name" value="HTH-TYPE TRANSCRIPTIONAL ACTIVATOR RHAS"/>
    <property type="match status" value="1"/>
</dbReference>
<dbReference type="SMART" id="SM00342">
    <property type="entry name" value="HTH_ARAC"/>
    <property type="match status" value="1"/>
</dbReference>
<keyword evidence="2" id="KW-0238">DNA-binding</keyword>
<comment type="caution">
    <text evidence="5">The sequence shown here is derived from an EMBL/GenBank/DDBJ whole genome shotgun (WGS) entry which is preliminary data.</text>
</comment>
<dbReference type="InterPro" id="IPR018060">
    <property type="entry name" value="HTH_AraC"/>
</dbReference>
<accession>A0ABS3L4Y5</accession>
<dbReference type="InterPro" id="IPR018062">
    <property type="entry name" value="HTH_AraC-typ_CS"/>
</dbReference>
<sequence>MKNNLQLFYKTGEERVAPNWHQELEIIYIVEGKLTAGIEQEVLQLLEEEMYIINSGISHYYLASPNTEYIIVKVDPRLFNEFLSIEEAVFLQQAIEQVESHSKNWSQQRQQEMGQLILALYEGEELDQPLKKLDQLTSLTQLFSTLAKLPQSTRQMQKVSVQTLNNQEILERLDRVYRFIDENYLENIRIEDVAAILNVSPTYFSRFFKKNVGIPFHRFLNEYRINKAKYILSKETIPMTEVAERSGFSSEKTFHRVFKEIEGIPPLRYQKIILGKK</sequence>
<dbReference type="PROSITE" id="PS01124">
    <property type="entry name" value="HTH_ARAC_FAMILY_2"/>
    <property type="match status" value="1"/>
</dbReference>